<dbReference type="STRING" id="153496.A0U89_06875"/>
<dbReference type="EC" id="6.3.5.-" evidence="11"/>
<dbReference type="eggNOG" id="COG0064">
    <property type="taxonomic scope" value="Bacteria"/>
</dbReference>
<name>A0A1D8UTC0_9PROT</name>
<keyword evidence="13" id="KW-1185">Reference proteome</keyword>
<evidence type="ECO:0000256" key="6">
    <source>
        <dbReference type="ARBA" id="ARBA00022840"/>
    </source>
</evidence>
<dbReference type="RefSeq" id="WP_070402602.1">
    <property type="nucleotide sequence ID" value="NZ_BJVW01000003.1"/>
</dbReference>
<dbReference type="PROSITE" id="PS01234">
    <property type="entry name" value="GATB"/>
    <property type="match status" value="1"/>
</dbReference>
<dbReference type="Proteomes" id="UP000179145">
    <property type="component" value="Chromosome"/>
</dbReference>
<dbReference type="InterPro" id="IPR017958">
    <property type="entry name" value="Gln-tRNA_amidoTrfase_suB_CS"/>
</dbReference>
<keyword evidence="4 11" id="KW-0436">Ligase</keyword>
<comment type="subunit">
    <text evidence="2 11">Heterotrimer of A, B and C subunits.</text>
</comment>
<dbReference type="Pfam" id="PF02637">
    <property type="entry name" value="GatB_Yqey"/>
    <property type="match status" value="1"/>
</dbReference>
<dbReference type="InterPro" id="IPR018027">
    <property type="entry name" value="Asn/Gln_amidotransferase"/>
</dbReference>
<evidence type="ECO:0000256" key="1">
    <source>
        <dbReference type="ARBA" id="ARBA00005306"/>
    </source>
</evidence>
<dbReference type="KEGG" id="kba:A0U89_06875"/>
<reference evidence="12 13" key="1">
    <citation type="journal article" date="2016" name="Microb. Cell Fact.">
        <title>Dissection of exopolysaccharide biosynthesis in Kozakia baliensis.</title>
        <authorList>
            <person name="Brandt J.U."/>
            <person name="Jakob F."/>
            <person name="Behr J."/>
            <person name="Geissler A.J."/>
            <person name="Vogel R.F."/>
        </authorList>
    </citation>
    <scope>NUCLEOTIDE SEQUENCE [LARGE SCALE GENOMIC DNA]</scope>
    <source>
        <strain evidence="12 13">DSM 14400</strain>
    </source>
</reference>
<evidence type="ECO:0000256" key="10">
    <source>
        <dbReference type="ARBA" id="ARBA00047913"/>
    </source>
</evidence>
<dbReference type="GO" id="GO:0050567">
    <property type="term" value="F:glutaminyl-tRNA synthase (glutamine-hydrolyzing) activity"/>
    <property type="evidence" value="ECO:0007669"/>
    <property type="project" value="UniProtKB-UniRule"/>
</dbReference>
<dbReference type="GO" id="GO:0016740">
    <property type="term" value="F:transferase activity"/>
    <property type="evidence" value="ECO:0007669"/>
    <property type="project" value="UniProtKB-KW"/>
</dbReference>
<dbReference type="Gene3D" id="1.10.150.380">
    <property type="entry name" value="GatB domain, N-terminal subdomain"/>
    <property type="match status" value="1"/>
</dbReference>
<comment type="similarity">
    <text evidence="1 11">Belongs to the GatB/GatE family. GatB subfamily.</text>
</comment>
<dbReference type="InterPro" id="IPR014746">
    <property type="entry name" value="Gln_synth/guanido_kin_cat_dom"/>
</dbReference>
<sequence length="484" mass="53867">MSYRIEGATGAWEIVVGLEVHAQVISNAKLFSGASAAYGGEPNTHVSLIDAGFPGMLPVINEECVAQAVRTGLGLNAQIHLESRFDRKNYFYADLPQGYQISQFAHPIVGEGQVEIELGDGTTRHIGITRLHLEQDAGKSMHDQDPTRSYIDLNRAGVALMEIVSEPDIRSPEEAGAYLRKLRQILRYLGTCDGNMEEGSMRADVNVSVRKAGEPFRTRCEIKNVNSIRYVMQSIEIEAQRQVEIWEAGGTVDQETRLFDHARGETRSLRNKEDAHDYRYFPDPDLLPLVIERDWVDGLRAALPELPEAKRDRLEKEYQVSRYESGILTAEQAIADFYETVAKDRDPRLAANWMLGDFFGALNRTGRSIENSPVSAEALRELLALISDSTINGKIAKEVLEDMVETGDSPSVIVERKGLRQVTDTSAIEASIRAILDANSDKVTEYRSGKDKLFGFFVGQTMKAMKGKANPAMVNDLLKKLLSE</sequence>
<dbReference type="GO" id="GO:0006412">
    <property type="term" value="P:translation"/>
    <property type="evidence" value="ECO:0007669"/>
    <property type="project" value="UniProtKB-UniRule"/>
</dbReference>
<dbReference type="NCBIfam" id="TIGR00133">
    <property type="entry name" value="gatB"/>
    <property type="match status" value="1"/>
</dbReference>
<accession>A0A1D8UTC0</accession>
<dbReference type="NCBIfam" id="NF004014">
    <property type="entry name" value="PRK05477.1-4"/>
    <property type="match status" value="1"/>
</dbReference>
<dbReference type="SMART" id="SM00845">
    <property type="entry name" value="GatB_Yqey"/>
    <property type="match status" value="1"/>
</dbReference>
<proteinExistence type="inferred from homology"/>
<dbReference type="Pfam" id="PF02934">
    <property type="entry name" value="GatB_N"/>
    <property type="match status" value="1"/>
</dbReference>
<dbReference type="NCBIfam" id="NF004015">
    <property type="entry name" value="PRK05477.1-5"/>
    <property type="match status" value="1"/>
</dbReference>
<evidence type="ECO:0000313" key="13">
    <source>
        <dbReference type="Proteomes" id="UP000179145"/>
    </source>
</evidence>
<dbReference type="Gene3D" id="1.10.10.410">
    <property type="match status" value="1"/>
</dbReference>
<dbReference type="FunFam" id="1.10.10.410:FF:000001">
    <property type="entry name" value="Aspartyl/glutamyl-tRNA(Asn/Gln) amidotransferase subunit B"/>
    <property type="match status" value="1"/>
</dbReference>
<dbReference type="InterPro" id="IPR004413">
    <property type="entry name" value="GatB"/>
</dbReference>
<dbReference type="InterPro" id="IPR003789">
    <property type="entry name" value="Asn/Gln_tRNA_amidoTrase-B-like"/>
</dbReference>
<evidence type="ECO:0000256" key="3">
    <source>
        <dbReference type="ARBA" id="ARBA00016923"/>
    </source>
</evidence>
<evidence type="ECO:0000256" key="2">
    <source>
        <dbReference type="ARBA" id="ARBA00011123"/>
    </source>
</evidence>
<organism evidence="12 13">
    <name type="scientific">Kozakia baliensis</name>
    <dbReference type="NCBI Taxonomy" id="153496"/>
    <lineage>
        <taxon>Bacteria</taxon>
        <taxon>Pseudomonadati</taxon>
        <taxon>Pseudomonadota</taxon>
        <taxon>Alphaproteobacteria</taxon>
        <taxon>Acetobacterales</taxon>
        <taxon>Acetobacteraceae</taxon>
        <taxon>Kozakia</taxon>
    </lineage>
</organism>
<dbReference type="AlphaFoldDB" id="A0A1D8UTC0"/>
<evidence type="ECO:0000256" key="4">
    <source>
        <dbReference type="ARBA" id="ARBA00022598"/>
    </source>
</evidence>
<dbReference type="SUPFAM" id="SSF55931">
    <property type="entry name" value="Glutamine synthetase/guanido kinase"/>
    <property type="match status" value="1"/>
</dbReference>
<evidence type="ECO:0000256" key="5">
    <source>
        <dbReference type="ARBA" id="ARBA00022741"/>
    </source>
</evidence>
<evidence type="ECO:0000313" key="12">
    <source>
        <dbReference type="EMBL" id="AOX16901.1"/>
    </source>
</evidence>
<dbReference type="InterPro" id="IPR042114">
    <property type="entry name" value="GatB_C_1"/>
</dbReference>
<keyword evidence="12" id="KW-0808">Transferase</keyword>
<dbReference type="InterPro" id="IPR017959">
    <property type="entry name" value="Asn/Gln-tRNA_amidoTrfase_suB/E"/>
</dbReference>
<dbReference type="PANTHER" id="PTHR11659">
    <property type="entry name" value="GLUTAMYL-TRNA GLN AMIDOTRANSFERASE SUBUNIT B MITOCHONDRIAL AND PROKARYOTIC PET112-RELATED"/>
    <property type="match status" value="1"/>
</dbReference>
<evidence type="ECO:0000256" key="9">
    <source>
        <dbReference type="ARBA" id="ARBA00047380"/>
    </source>
</evidence>
<evidence type="ECO:0000256" key="8">
    <source>
        <dbReference type="ARBA" id="ARBA00024799"/>
    </source>
</evidence>
<dbReference type="GO" id="GO:0070681">
    <property type="term" value="P:glutaminyl-tRNAGln biosynthesis via transamidation"/>
    <property type="evidence" value="ECO:0007669"/>
    <property type="project" value="TreeGrafter"/>
</dbReference>
<dbReference type="HAMAP" id="MF_00121">
    <property type="entry name" value="GatB"/>
    <property type="match status" value="1"/>
</dbReference>
<dbReference type="PANTHER" id="PTHR11659:SF0">
    <property type="entry name" value="GLUTAMYL-TRNA(GLN) AMIDOTRANSFERASE SUBUNIT B, MITOCHONDRIAL"/>
    <property type="match status" value="1"/>
</dbReference>
<dbReference type="GO" id="GO:0005524">
    <property type="term" value="F:ATP binding"/>
    <property type="evidence" value="ECO:0007669"/>
    <property type="project" value="UniProtKB-KW"/>
</dbReference>
<comment type="catalytic activity">
    <reaction evidence="10 11">
        <text>L-glutamyl-tRNA(Gln) + L-glutamine + ATP + H2O = L-glutaminyl-tRNA(Gln) + L-glutamate + ADP + phosphate + H(+)</text>
        <dbReference type="Rhea" id="RHEA:17521"/>
        <dbReference type="Rhea" id="RHEA-COMP:9681"/>
        <dbReference type="Rhea" id="RHEA-COMP:9684"/>
        <dbReference type="ChEBI" id="CHEBI:15377"/>
        <dbReference type="ChEBI" id="CHEBI:15378"/>
        <dbReference type="ChEBI" id="CHEBI:29985"/>
        <dbReference type="ChEBI" id="CHEBI:30616"/>
        <dbReference type="ChEBI" id="CHEBI:43474"/>
        <dbReference type="ChEBI" id="CHEBI:58359"/>
        <dbReference type="ChEBI" id="CHEBI:78520"/>
        <dbReference type="ChEBI" id="CHEBI:78521"/>
        <dbReference type="ChEBI" id="CHEBI:456216"/>
    </reaction>
</comment>
<dbReference type="NCBIfam" id="NF004012">
    <property type="entry name" value="PRK05477.1-2"/>
    <property type="match status" value="1"/>
</dbReference>
<dbReference type="OrthoDB" id="9804078at2"/>
<comment type="catalytic activity">
    <reaction evidence="9 11">
        <text>L-aspartyl-tRNA(Asn) + L-glutamine + ATP + H2O = L-asparaginyl-tRNA(Asn) + L-glutamate + ADP + phosphate + 2 H(+)</text>
        <dbReference type="Rhea" id="RHEA:14513"/>
        <dbReference type="Rhea" id="RHEA-COMP:9674"/>
        <dbReference type="Rhea" id="RHEA-COMP:9677"/>
        <dbReference type="ChEBI" id="CHEBI:15377"/>
        <dbReference type="ChEBI" id="CHEBI:15378"/>
        <dbReference type="ChEBI" id="CHEBI:29985"/>
        <dbReference type="ChEBI" id="CHEBI:30616"/>
        <dbReference type="ChEBI" id="CHEBI:43474"/>
        <dbReference type="ChEBI" id="CHEBI:58359"/>
        <dbReference type="ChEBI" id="CHEBI:78515"/>
        <dbReference type="ChEBI" id="CHEBI:78516"/>
        <dbReference type="ChEBI" id="CHEBI:456216"/>
    </reaction>
</comment>
<gene>
    <name evidence="11 12" type="primary">gatB</name>
    <name evidence="12" type="ORF">A0U89_06875</name>
</gene>
<evidence type="ECO:0000256" key="7">
    <source>
        <dbReference type="ARBA" id="ARBA00022917"/>
    </source>
</evidence>
<dbReference type="InterPro" id="IPR023168">
    <property type="entry name" value="GatB_Yqey_C_2"/>
</dbReference>
<dbReference type="SUPFAM" id="SSF89095">
    <property type="entry name" value="GatB/YqeY motif"/>
    <property type="match status" value="1"/>
</dbReference>
<keyword evidence="6 11" id="KW-0067">ATP-binding</keyword>
<protein>
    <recommendedName>
        <fullName evidence="3 11">Aspartyl/glutamyl-tRNA(Asn/Gln) amidotransferase subunit B</fullName>
        <shortName evidence="11">Asp/Glu-ADT subunit B</shortName>
        <ecNumber evidence="11">6.3.5.-</ecNumber>
    </recommendedName>
</protein>
<evidence type="ECO:0000256" key="11">
    <source>
        <dbReference type="HAMAP-Rule" id="MF_00121"/>
    </source>
</evidence>
<keyword evidence="7 11" id="KW-0648">Protein biosynthesis</keyword>
<keyword evidence="5 11" id="KW-0547">Nucleotide-binding</keyword>
<dbReference type="InterPro" id="IPR006075">
    <property type="entry name" value="Asn/Gln-tRNA_Trfase_suB/E_cat"/>
</dbReference>
<comment type="function">
    <text evidence="8 11">Allows the formation of correctly charged Asn-tRNA(Asn) or Gln-tRNA(Gln) through the transamidation of misacylated Asp-tRNA(Asn) or Glu-tRNA(Gln) in organisms which lack either or both of asparaginyl-tRNA or glutaminyl-tRNA synthetases. The reaction takes place in the presence of glutamine and ATP through an activated phospho-Asp-tRNA(Asn) or phospho-Glu-tRNA(Gln).</text>
</comment>
<dbReference type="EMBL" id="CP014674">
    <property type="protein sequence ID" value="AOX16901.1"/>
    <property type="molecule type" value="Genomic_DNA"/>
</dbReference>